<evidence type="ECO:0000313" key="2">
    <source>
        <dbReference type="EMBL" id="OIQ79594.1"/>
    </source>
</evidence>
<sequence>MPLVSASWTARSATTTRSALTVPMNDATTATSAAVGIDAPGIDGPDDPEETSSGTVDGSSRAICRATSPARSAATLSVGFISDSPRR</sequence>
<gene>
    <name evidence="2" type="ORF">GALL_386560</name>
</gene>
<name>A0A1J5Q8T3_9ZZZZ</name>
<proteinExistence type="predicted"/>
<dbReference type="AlphaFoldDB" id="A0A1J5Q8T3"/>
<accession>A0A1J5Q8T3</accession>
<comment type="caution">
    <text evidence="2">The sequence shown here is derived from an EMBL/GenBank/DDBJ whole genome shotgun (WGS) entry which is preliminary data.</text>
</comment>
<reference evidence="2" key="1">
    <citation type="submission" date="2016-10" db="EMBL/GenBank/DDBJ databases">
        <title>Sequence of Gallionella enrichment culture.</title>
        <authorList>
            <person name="Poehlein A."/>
            <person name="Muehling M."/>
            <person name="Daniel R."/>
        </authorList>
    </citation>
    <scope>NUCLEOTIDE SEQUENCE</scope>
</reference>
<dbReference type="EMBL" id="MLJW01001188">
    <property type="protein sequence ID" value="OIQ79594.1"/>
    <property type="molecule type" value="Genomic_DNA"/>
</dbReference>
<feature type="region of interest" description="Disordered" evidence="1">
    <location>
        <begin position="31"/>
        <end position="60"/>
    </location>
</feature>
<organism evidence="2">
    <name type="scientific">mine drainage metagenome</name>
    <dbReference type="NCBI Taxonomy" id="410659"/>
    <lineage>
        <taxon>unclassified sequences</taxon>
        <taxon>metagenomes</taxon>
        <taxon>ecological metagenomes</taxon>
    </lineage>
</organism>
<evidence type="ECO:0000256" key="1">
    <source>
        <dbReference type="SAM" id="MobiDB-lite"/>
    </source>
</evidence>
<protein>
    <submittedName>
        <fullName evidence="2">Uncharacterized protein</fullName>
    </submittedName>
</protein>